<keyword evidence="9" id="KW-0472">Membrane</keyword>
<protein>
    <recommendedName>
        <fullName evidence="1">RNA-directed DNA polymerase</fullName>
        <ecNumber evidence="1">2.7.7.49</ecNumber>
    </recommendedName>
</protein>
<dbReference type="CDD" id="cd00303">
    <property type="entry name" value="retropepsin_like"/>
    <property type="match status" value="1"/>
</dbReference>
<keyword evidence="3" id="KW-0548">Nucleotidyltransferase</keyword>
<feature type="transmembrane region" description="Helical" evidence="9">
    <location>
        <begin position="957"/>
        <end position="979"/>
    </location>
</feature>
<evidence type="ECO:0000256" key="4">
    <source>
        <dbReference type="ARBA" id="ARBA00022722"/>
    </source>
</evidence>
<accession>G0PKP3</accession>
<feature type="domain" description="Integrase catalytic" evidence="11">
    <location>
        <begin position="1935"/>
        <end position="2094"/>
    </location>
</feature>
<dbReference type="GO" id="GO:0004519">
    <property type="term" value="F:endonuclease activity"/>
    <property type="evidence" value="ECO:0007669"/>
    <property type="project" value="UniProtKB-KW"/>
</dbReference>
<feature type="compositionally biased region" description="Basic and acidic residues" evidence="8">
    <location>
        <begin position="2221"/>
        <end position="2232"/>
    </location>
</feature>
<dbReference type="PROSITE" id="PS50878">
    <property type="entry name" value="RT_POL"/>
    <property type="match status" value="1"/>
</dbReference>
<dbReference type="InterPro" id="IPR041577">
    <property type="entry name" value="RT_RNaseH_2"/>
</dbReference>
<keyword evidence="13" id="KW-1185">Reference proteome</keyword>
<evidence type="ECO:0000256" key="2">
    <source>
        <dbReference type="ARBA" id="ARBA00022679"/>
    </source>
</evidence>
<dbReference type="SUPFAM" id="SSF56672">
    <property type="entry name" value="DNA/RNA polymerases"/>
    <property type="match status" value="1"/>
</dbReference>
<feature type="region of interest" description="Disordered" evidence="8">
    <location>
        <begin position="230"/>
        <end position="265"/>
    </location>
</feature>
<dbReference type="HOGENOM" id="CLU_000999_1_0_1"/>
<dbReference type="SUPFAM" id="SSF50630">
    <property type="entry name" value="Acid proteases"/>
    <property type="match status" value="1"/>
</dbReference>
<dbReference type="Pfam" id="PF00665">
    <property type="entry name" value="rve"/>
    <property type="match status" value="1"/>
</dbReference>
<dbReference type="InterPro" id="IPR043128">
    <property type="entry name" value="Rev_trsase/Diguanyl_cyclase"/>
</dbReference>
<keyword evidence="4" id="KW-0540">Nuclease</keyword>
<evidence type="ECO:0000256" key="1">
    <source>
        <dbReference type="ARBA" id="ARBA00012493"/>
    </source>
</evidence>
<dbReference type="Pfam" id="PF24664">
    <property type="entry name" value="Monjiviricetes_fusion"/>
    <property type="match status" value="1"/>
</dbReference>
<evidence type="ECO:0000256" key="8">
    <source>
        <dbReference type="SAM" id="MobiDB-lite"/>
    </source>
</evidence>
<dbReference type="Gene3D" id="2.40.70.10">
    <property type="entry name" value="Acid Proteases"/>
    <property type="match status" value="1"/>
</dbReference>
<feature type="domain" description="Reverse transcriptase" evidence="10">
    <location>
        <begin position="1386"/>
        <end position="1564"/>
    </location>
</feature>
<dbReference type="Pfam" id="PF17921">
    <property type="entry name" value="Integrase_H2C2"/>
    <property type="match status" value="1"/>
</dbReference>
<gene>
    <name evidence="12" type="ORF">CAEBREN_06262</name>
</gene>
<dbReference type="Proteomes" id="UP000008068">
    <property type="component" value="Unassembled WGS sequence"/>
</dbReference>
<keyword evidence="5" id="KW-0378">Hydrolase</keyword>
<keyword evidence="7" id="KW-0511">Multifunctional enzyme</keyword>
<dbReference type="STRING" id="135651.G0PKP3"/>
<dbReference type="Gene3D" id="1.20.5.1890">
    <property type="match status" value="1"/>
</dbReference>
<dbReference type="FunFam" id="3.30.70.270:FF:000020">
    <property type="entry name" value="Transposon Tf2-6 polyprotein-like Protein"/>
    <property type="match status" value="1"/>
</dbReference>
<dbReference type="OMA" id="NEYCNAQ"/>
<dbReference type="InterPro" id="IPR036397">
    <property type="entry name" value="RNaseH_sf"/>
</dbReference>
<dbReference type="Gene3D" id="3.10.10.10">
    <property type="entry name" value="HIV Type 1 Reverse Transcriptase, subunit A, domain 1"/>
    <property type="match status" value="1"/>
</dbReference>
<dbReference type="CDD" id="cd09274">
    <property type="entry name" value="RNase_HI_RT_Ty3"/>
    <property type="match status" value="1"/>
</dbReference>
<dbReference type="CDD" id="cd01647">
    <property type="entry name" value="RT_LTR"/>
    <property type="match status" value="1"/>
</dbReference>
<evidence type="ECO:0000256" key="9">
    <source>
        <dbReference type="SAM" id="Phobius"/>
    </source>
</evidence>
<keyword evidence="5" id="KW-0255">Endonuclease</keyword>
<dbReference type="OrthoDB" id="5846674at2759"/>
<dbReference type="GO" id="GO:0003676">
    <property type="term" value="F:nucleic acid binding"/>
    <property type="evidence" value="ECO:0007669"/>
    <property type="project" value="InterPro"/>
</dbReference>
<evidence type="ECO:0000256" key="6">
    <source>
        <dbReference type="ARBA" id="ARBA00022918"/>
    </source>
</evidence>
<dbReference type="FunFam" id="3.30.420.10:FF:000032">
    <property type="entry name" value="Retrovirus-related Pol polyprotein from transposon 297-like Protein"/>
    <property type="match status" value="1"/>
</dbReference>
<feature type="compositionally biased region" description="Low complexity" evidence="8">
    <location>
        <begin position="231"/>
        <end position="258"/>
    </location>
</feature>
<keyword evidence="6" id="KW-0695">RNA-directed DNA polymerase</keyword>
<dbReference type="InterPro" id="IPR041588">
    <property type="entry name" value="Integrase_H2C2"/>
</dbReference>
<dbReference type="EMBL" id="GL380905">
    <property type="protein sequence ID" value="EGT32873.1"/>
    <property type="molecule type" value="Genomic_DNA"/>
</dbReference>
<organism evidence="13">
    <name type="scientific">Caenorhabditis brenneri</name>
    <name type="common">Nematode worm</name>
    <dbReference type="NCBI Taxonomy" id="135651"/>
    <lineage>
        <taxon>Eukaryota</taxon>
        <taxon>Metazoa</taxon>
        <taxon>Ecdysozoa</taxon>
        <taxon>Nematoda</taxon>
        <taxon>Chromadorea</taxon>
        <taxon>Rhabditida</taxon>
        <taxon>Rhabditina</taxon>
        <taxon>Rhabditomorpha</taxon>
        <taxon>Rhabditoidea</taxon>
        <taxon>Rhabditidae</taxon>
        <taxon>Peloderinae</taxon>
        <taxon>Caenorhabditis</taxon>
    </lineage>
</organism>
<dbReference type="InterPro" id="IPR000477">
    <property type="entry name" value="RT_dom"/>
</dbReference>
<keyword evidence="9" id="KW-0812">Transmembrane</keyword>
<dbReference type="InterPro" id="IPR043502">
    <property type="entry name" value="DNA/RNA_pol_sf"/>
</dbReference>
<sequence length="2238" mass="254678">MEAVNDRLASLELDQRRTKAWPVFDPKSESFRSFVETVNEYCNAQNRTEPDARRALPLMLNAEWKQAYRDNVLAADDWRTSINKLRDAMLTPQKQSEFTAKLTTVAQGSMNVADFSRKVREISYNAVPNNEEAREIVALSTFLRGLNPTLRTEVRKQSPTTFRDAVRIASTFETVNAMENTEESVVNAVKDLTESVNRLQLQQNSSRRWNKRPRYPNQWTNRNGFAQHRFQGNQENNPRQPPNNRFNRFNRFGNQQRRGNSDRRPFSQRRMMTNFLFAAIVMTIFNSVSAETFFDCSKSIGGIFIAPPMKANCSERLEEDMVVAREVKLWLLDKHDEDPIDAYRCTKEVYRRCTTSFLFLSSYNQTLKKIEAVEQNSCKQMISGRGIEGKLLSSLDHITSTTELEMEPWPERSWASTICTDVARYVLQKGSVSKFGESIITPLMINTNACRIEEGLCGNEAALVIWTPPPDTGCYPRDIGSFAAQIINTTVLIPQMQAAFHMLQIETPKEIQKCFKETVFSTTSSVFISIKEPDPSQRRRRGDGSSEAIDLLDRFLDQRKHLPDLSLRQFPHGLAVLPTLIRKFNITEYELERQMRLHPTKDISLGIIHTLVVAEIEDNKKKGKSFENLAFADIDADYSPTEAESWISLSKILFREVKSNELLGEDQISPSPVAAQSYVGSEAHTNFLQQQYDRREDVRRNLSTTSQNAKHQFNAELMQKNMRENFVVMARSLCSTNNKLLDIWNALLRLDASSGIRSILQRMDIEAKFVGRSTLLVSQCTPIEAAEIVYSKNLGNNCYSQTPILTKENETFFIIAGSRDVTKTSKMIPCDEVEKDWIESSNGSIFLDGKTEFVENLPFLPKMNVSLSTVNFHAKDILANAMDSSFPLSLAISFGQNLQSLQTQKKNLLKPTNIDKFLGSKVKTLEDVARLGGYTFDKATETIVETAKDVKDFYREYLISVGTMITGILVFIGIIYTIVRICIQSSFPVFHVKFWKTDEVEMSTRVNHLDATAPDDYDEAVKPFLPRLPPLMTYLPIVMSLICAVSSTSLPFVPITIKDRYVVALWDTGSSISYIRYRTLNYLNETSHIIKTPNQRAFAANGTSFSFLGYVILPVKLGETSLEMKFLVSEDKDCPSNVLIGYDFLSLLEEKGISTTILPGKKKLIVGNAIVPLVKQGHKIYQQTSRTVNVISTENTILKPNSRKQLRITFDSDQPIHLKPNKSSQVQFEECVINPWIGNSADVILENRGPHVFHINDGELLGCATIVKLPLGSTMNSADSAEHDLELGAPEADWSQKLPQLPKSEAAFKEEIHVNETALSPGNRKKLIDLILDQKKAFFNEDGEMGHFTGPIQHSIKLINPLPRPRKTRIPYGKREEINRQVEELLKQGIIEVSNSTFTSPIVLVKKKDSTFRFTVDYRLLNAVSEKRNYQIPNITELLDLATGSFIYSSFDFVQGFFQIDLKKEDRYLTAFATDEETYQFQRMPMGVSGAPFTFQQVSRFLQKTTKVRMFAYLDDLLLVSSSEEEHLEDIKKLLENIIRNGLKLKLSKCVFARKELKFLGYLIGETGLKPNPSKTFVIQNFPIPESVTAVRSFIGLVGYFRRFIRNFAGIAAPLHNLTEKDVPFLWTDIHQKAFDELKTALINPPILSGPDLTKPYILETDASTIAIAAVLLQKNNEGLLNVISFASRKLSKAESRYPPIEGEALAVLFGLQHYRQYLLGNHTLVVTDHQPLTSLLKRKNLEGRLLKYQIMIQEFDIEIRYRPGRRNVVADALSRYLPKSTEMSQEAVLAVQIGDNTSVVTLEEVKDAQKSCKWIVEAMSALNDLEDQSRRKEAWEKRFQVKDGTLRQKSTKNSLLPFVLPAEHPLTARIVSRFHQSHCSHLGSEKTLEMIKRMFNWTNMKTQVTTQINQCTQCRKRKIDRHKTTKEPMGPVKTFQEPVIHWHIDHCGPLPVTEKGNRYILVFRDPFTKYLITAAVKTQSAEETCETFIEKIIAVHGTPKSITTDNGASFCSSLFKNTLMKLGIKHELSVPYHHQSNGLVERSNRTLEETLATFVNGSQSDWDEYLSLVTFSVNCTMSKTTGLSPFEAMYGRLPRCTETNLLKYEFNFGDDYQERLNRRLKEIWKKLGENQRIRKTTAQSRVKQKEIQVGDQVLIQGQKPSNKLMMRFSGPYAVKEVDGKNISVEVKGRIRQRHKDDVQLLEKGLPSSEVGVASQAEEGSEQKMVRRSERLAKKRCI</sequence>
<dbReference type="InterPro" id="IPR001584">
    <property type="entry name" value="Integrase_cat-core"/>
</dbReference>
<dbReference type="PANTHER" id="PTHR37984">
    <property type="entry name" value="PROTEIN CBG26694"/>
    <property type="match status" value="1"/>
</dbReference>
<dbReference type="SUPFAM" id="SSF161008">
    <property type="entry name" value="Viral glycoprotein ectodomain-like"/>
    <property type="match status" value="1"/>
</dbReference>
<name>G0PKP3_CAEBE</name>
<evidence type="ECO:0000256" key="5">
    <source>
        <dbReference type="ARBA" id="ARBA00022759"/>
    </source>
</evidence>
<dbReference type="GO" id="GO:0015074">
    <property type="term" value="P:DNA integration"/>
    <property type="evidence" value="ECO:0007669"/>
    <property type="project" value="InterPro"/>
</dbReference>
<dbReference type="FunFam" id="3.10.20.370:FF:000001">
    <property type="entry name" value="Retrovirus-related Pol polyprotein from transposon 17.6-like protein"/>
    <property type="match status" value="1"/>
</dbReference>
<dbReference type="eggNOG" id="KOG0017">
    <property type="taxonomic scope" value="Eukaryota"/>
</dbReference>
<dbReference type="Gene3D" id="1.10.340.70">
    <property type="match status" value="1"/>
</dbReference>
<keyword evidence="9" id="KW-1133">Transmembrane helix</keyword>
<dbReference type="Gene3D" id="3.10.20.370">
    <property type="match status" value="1"/>
</dbReference>
<dbReference type="EC" id="2.7.7.49" evidence="1"/>
<dbReference type="InParanoid" id="G0PKP3"/>
<dbReference type="GO" id="GO:0003964">
    <property type="term" value="F:RNA-directed DNA polymerase activity"/>
    <property type="evidence" value="ECO:0007669"/>
    <property type="project" value="UniProtKB-KW"/>
</dbReference>
<dbReference type="InterPro" id="IPR012337">
    <property type="entry name" value="RNaseH-like_sf"/>
</dbReference>
<feature type="region of interest" description="Disordered" evidence="8">
    <location>
        <begin position="2207"/>
        <end position="2238"/>
    </location>
</feature>
<dbReference type="PANTHER" id="PTHR37984:SF5">
    <property type="entry name" value="PROTEIN NYNRIN-LIKE"/>
    <property type="match status" value="1"/>
</dbReference>
<feature type="region of interest" description="Disordered" evidence="8">
    <location>
        <begin position="202"/>
        <end position="221"/>
    </location>
</feature>
<dbReference type="SUPFAM" id="SSF53098">
    <property type="entry name" value="Ribonuclease H-like"/>
    <property type="match status" value="1"/>
</dbReference>
<dbReference type="InterPro" id="IPR050951">
    <property type="entry name" value="Retrovirus_Pol_polyprotein"/>
</dbReference>
<evidence type="ECO:0000256" key="7">
    <source>
        <dbReference type="ARBA" id="ARBA00023268"/>
    </source>
</evidence>
<dbReference type="GO" id="GO:0042575">
    <property type="term" value="C:DNA polymerase complex"/>
    <property type="evidence" value="ECO:0007669"/>
    <property type="project" value="UniProtKB-ARBA"/>
</dbReference>
<feature type="transmembrane region" description="Helical" evidence="9">
    <location>
        <begin position="1031"/>
        <end position="1053"/>
    </location>
</feature>
<dbReference type="InterPro" id="IPR021109">
    <property type="entry name" value="Peptidase_aspartic_dom_sf"/>
</dbReference>
<dbReference type="Gene3D" id="3.30.70.270">
    <property type="match status" value="2"/>
</dbReference>
<proteinExistence type="predicted"/>
<evidence type="ECO:0000313" key="12">
    <source>
        <dbReference type="EMBL" id="EGT32873.1"/>
    </source>
</evidence>
<keyword evidence="2" id="KW-0808">Transferase</keyword>
<evidence type="ECO:0000259" key="11">
    <source>
        <dbReference type="PROSITE" id="PS50994"/>
    </source>
</evidence>
<evidence type="ECO:0000256" key="3">
    <source>
        <dbReference type="ARBA" id="ARBA00022695"/>
    </source>
</evidence>
<evidence type="ECO:0000259" key="10">
    <source>
        <dbReference type="PROSITE" id="PS50878"/>
    </source>
</evidence>
<evidence type="ECO:0000313" key="13">
    <source>
        <dbReference type="Proteomes" id="UP000008068"/>
    </source>
</evidence>
<dbReference type="Pfam" id="PF17919">
    <property type="entry name" value="RT_RNaseH_2"/>
    <property type="match status" value="1"/>
</dbReference>
<dbReference type="Gene3D" id="3.30.420.10">
    <property type="entry name" value="Ribonuclease H-like superfamily/Ribonuclease H"/>
    <property type="match status" value="1"/>
</dbReference>
<dbReference type="PROSITE" id="PS50994">
    <property type="entry name" value="INTEGRASE"/>
    <property type="match status" value="1"/>
</dbReference>
<dbReference type="Pfam" id="PF00078">
    <property type="entry name" value="RVT_1"/>
    <property type="match status" value="1"/>
</dbReference>
<reference evidence="13" key="1">
    <citation type="submission" date="2011-07" db="EMBL/GenBank/DDBJ databases">
        <authorList>
            <consortium name="Caenorhabditis brenneri Sequencing and Analysis Consortium"/>
            <person name="Wilson R.K."/>
        </authorList>
    </citation>
    <scope>NUCLEOTIDE SEQUENCE [LARGE SCALE GENOMIC DNA]</scope>
    <source>
        <strain evidence="13">PB2801</strain>
    </source>
</reference>